<keyword evidence="2" id="KW-1185">Reference proteome</keyword>
<name>A0A7W6G554_9SPHN</name>
<gene>
    <name evidence="1" type="ORF">GGR38_000835</name>
</gene>
<evidence type="ECO:0000313" key="1">
    <source>
        <dbReference type="EMBL" id="MBB3953908.1"/>
    </source>
</evidence>
<reference evidence="1 2" key="1">
    <citation type="submission" date="2020-08" db="EMBL/GenBank/DDBJ databases">
        <title>Genomic Encyclopedia of Type Strains, Phase IV (KMG-IV): sequencing the most valuable type-strain genomes for metagenomic binning, comparative biology and taxonomic classification.</title>
        <authorList>
            <person name="Goeker M."/>
        </authorList>
    </citation>
    <scope>NUCLEOTIDE SEQUENCE [LARGE SCALE GENOMIC DNA]</scope>
    <source>
        <strain evidence="1 2">DSM 27057</strain>
    </source>
</reference>
<organism evidence="1 2">
    <name type="scientific">Novosphingobium sediminicola</name>
    <dbReference type="NCBI Taxonomy" id="563162"/>
    <lineage>
        <taxon>Bacteria</taxon>
        <taxon>Pseudomonadati</taxon>
        <taxon>Pseudomonadota</taxon>
        <taxon>Alphaproteobacteria</taxon>
        <taxon>Sphingomonadales</taxon>
        <taxon>Sphingomonadaceae</taxon>
        <taxon>Novosphingobium</taxon>
    </lineage>
</organism>
<dbReference type="EMBL" id="JACIDX010000002">
    <property type="protein sequence ID" value="MBB3953908.1"/>
    <property type="molecule type" value="Genomic_DNA"/>
</dbReference>
<proteinExistence type="predicted"/>
<evidence type="ECO:0000313" key="2">
    <source>
        <dbReference type="Proteomes" id="UP000548867"/>
    </source>
</evidence>
<accession>A0A7W6G554</accession>
<dbReference type="Proteomes" id="UP000548867">
    <property type="component" value="Unassembled WGS sequence"/>
</dbReference>
<dbReference type="RefSeq" id="WP_183622925.1">
    <property type="nucleotide sequence ID" value="NZ_JACIDX010000002.1"/>
</dbReference>
<comment type="caution">
    <text evidence="1">The sequence shown here is derived from an EMBL/GenBank/DDBJ whole genome shotgun (WGS) entry which is preliminary data.</text>
</comment>
<sequence length="72" mass="7979">MIPINRRAHEADPEPAYFGNPMKYSRTCVHARDRSEVLAEYACNENNIDVAHLGPGPEAYAIGPRPVGTRKS</sequence>
<protein>
    <submittedName>
        <fullName evidence="1">Uncharacterized protein</fullName>
    </submittedName>
</protein>
<dbReference type="AlphaFoldDB" id="A0A7W6G554"/>